<sequence>MLMMNMLLSGSRRSYYARRTLQSYMQNRNFASQTSPFAQQVNSNLLKVEYAFETARIKLYLPVRGETWFYIDNKQTLKDFKNQCQAEDKCATDLQFIDNQGSTIQNEESTSLYSILTDENQQLFLKINGNLLEFPSLANKKSNVIHKFQNDQIFNLCESKGLSATHSTTLSTFINQFKLQLSQKGGKIQDQNDLVKTLGDSIQFFEDVVVRAEIYQLHLQRVQLLDQISKLQEKKDKLDVKAAFRNKLYFNTAFLLFATQFGVSYYCIYAVDWLGWDLVEPLTYSIGQGLFVTGILYSFRNYGKDTAYTSLDTHYKSKRLQRWYIKNGVDPDRLRYLQEELAKIDHKLTVAEGQRYS</sequence>
<keyword evidence="12" id="KW-0472">Membrane</keyword>
<keyword evidence="9" id="KW-1133">Transmembrane helix</keyword>
<keyword evidence="13" id="KW-0407">Ion channel</keyword>
<evidence type="ECO:0000256" key="13">
    <source>
        <dbReference type="ARBA" id="ARBA00023303"/>
    </source>
</evidence>
<evidence type="ECO:0000256" key="1">
    <source>
        <dbReference type="ARBA" id="ARBA00004448"/>
    </source>
</evidence>
<dbReference type="GO" id="GO:0051560">
    <property type="term" value="P:mitochondrial calcium ion homeostasis"/>
    <property type="evidence" value="ECO:0007669"/>
    <property type="project" value="InterPro"/>
</dbReference>
<dbReference type="PANTHER" id="PTHR13462">
    <property type="entry name" value="CALCIUM UNIPORTER PROTEIN, MITOCHONDRIAL"/>
    <property type="match status" value="1"/>
</dbReference>
<evidence type="ECO:0000256" key="7">
    <source>
        <dbReference type="ARBA" id="ARBA00022792"/>
    </source>
</evidence>
<evidence type="ECO:0000256" key="11">
    <source>
        <dbReference type="ARBA" id="ARBA00023128"/>
    </source>
</evidence>
<keyword evidence="11" id="KW-0496">Mitochondrion</keyword>
<evidence type="ECO:0000256" key="14">
    <source>
        <dbReference type="ARBA" id="ARBA00036634"/>
    </source>
</evidence>
<proteinExistence type="inferred from homology"/>
<evidence type="ECO:0000256" key="12">
    <source>
        <dbReference type="ARBA" id="ARBA00023136"/>
    </source>
</evidence>
<keyword evidence="8" id="KW-0106">Calcium</keyword>
<dbReference type="PANTHER" id="PTHR13462:SF10">
    <property type="entry name" value="CALCIUM UNIPORTER PROTEIN, MITOCHONDRIAL"/>
    <property type="match status" value="1"/>
</dbReference>
<evidence type="ECO:0000256" key="9">
    <source>
        <dbReference type="ARBA" id="ARBA00022989"/>
    </source>
</evidence>
<evidence type="ECO:0000313" key="16">
    <source>
        <dbReference type="EMBL" id="CDW79989.1"/>
    </source>
</evidence>
<evidence type="ECO:0000256" key="6">
    <source>
        <dbReference type="ARBA" id="ARBA00022692"/>
    </source>
</evidence>
<evidence type="ECO:0000256" key="4">
    <source>
        <dbReference type="ARBA" id="ARBA00022568"/>
    </source>
</evidence>
<comment type="similarity">
    <text evidence="2">Belongs to the MCU (TC 1.A.77) family.</text>
</comment>
<dbReference type="GO" id="GO:0005262">
    <property type="term" value="F:calcium channel activity"/>
    <property type="evidence" value="ECO:0007669"/>
    <property type="project" value="UniProtKB-KW"/>
</dbReference>
<keyword evidence="17" id="KW-1185">Reference proteome</keyword>
<dbReference type="InterPro" id="IPR039055">
    <property type="entry name" value="MCU_fam"/>
</dbReference>
<dbReference type="Proteomes" id="UP000039865">
    <property type="component" value="Unassembled WGS sequence"/>
</dbReference>
<feature type="domain" description="Calcium uniporter protein C-terminal" evidence="15">
    <location>
        <begin position="158"/>
        <end position="334"/>
    </location>
</feature>
<evidence type="ECO:0000256" key="2">
    <source>
        <dbReference type="ARBA" id="ARBA00005653"/>
    </source>
</evidence>
<evidence type="ECO:0000256" key="10">
    <source>
        <dbReference type="ARBA" id="ARBA00023065"/>
    </source>
</evidence>
<dbReference type="GO" id="GO:0015292">
    <property type="term" value="F:uniporter activity"/>
    <property type="evidence" value="ECO:0007669"/>
    <property type="project" value="TreeGrafter"/>
</dbReference>
<dbReference type="AlphaFoldDB" id="A0A078ACS5"/>
<protein>
    <recommendedName>
        <fullName evidence="15">Calcium uniporter protein C-terminal domain-containing protein</fullName>
    </recommendedName>
</protein>
<name>A0A078ACS5_STYLE</name>
<keyword evidence="7" id="KW-0999">Mitochondrion inner membrane</keyword>
<gene>
    <name evidence="16" type="primary">Contig624.g689</name>
    <name evidence="16" type="ORF">STYLEM_8981</name>
</gene>
<keyword evidence="4" id="KW-0109">Calcium transport</keyword>
<dbReference type="EMBL" id="CCKQ01008526">
    <property type="protein sequence ID" value="CDW79989.1"/>
    <property type="molecule type" value="Genomic_DNA"/>
</dbReference>
<dbReference type="InterPro" id="IPR006769">
    <property type="entry name" value="MCU_C"/>
</dbReference>
<organism evidence="16 17">
    <name type="scientific">Stylonychia lemnae</name>
    <name type="common">Ciliate</name>
    <dbReference type="NCBI Taxonomy" id="5949"/>
    <lineage>
        <taxon>Eukaryota</taxon>
        <taxon>Sar</taxon>
        <taxon>Alveolata</taxon>
        <taxon>Ciliophora</taxon>
        <taxon>Intramacronucleata</taxon>
        <taxon>Spirotrichea</taxon>
        <taxon>Stichotrichia</taxon>
        <taxon>Sporadotrichida</taxon>
        <taxon>Oxytrichidae</taxon>
        <taxon>Stylonychinae</taxon>
        <taxon>Stylonychia</taxon>
    </lineage>
</organism>
<dbReference type="Pfam" id="PF04678">
    <property type="entry name" value="MCU"/>
    <property type="match status" value="1"/>
</dbReference>
<evidence type="ECO:0000259" key="15">
    <source>
        <dbReference type="Pfam" id="PF04678"/>
    </source>
</evidence>
<keyword evidence="3" id="KW-0813">Transport</keyword>
<evidence type="ECO:0000313" key="17">
    <source>
        <dbReference type="Proteomes" id="UP000039865"/>
    </source>
</evidence>
<accession>A0A078ACS5</accession>
<keyword evidence="10" id="KW-0406">Ion transport</keyword>
<dbReference type="OMA" id="MIEFEYP"/>
<dbReference type="GO" id="GO:1990246">
    <property type="term" value="C:uniplex complex"/>
    <property type="evidence" value="ECO:0007669"/>
    <property type="project" value="TreeGrafter"/>
</dbReference>
<evidence type="ECO:0000256" key="8">
    <source>
        <dbReference type="ARBA" id="ARBA00022837"/>
    </source>
</evidence>
<comment type="subcellular location">
    <subcellularLocation>
        <location evidence="1">Mitochondrion inner membrane</location>
        <topology evidence="1">Multi-pass membrane protein</topology>
    </subcellularLocation>
</comment>
<dbReference type="OrthoDB" id="313396at2759"/>
<keyword evidence="5" id="KW-0107">Calcium channel</keyword>
<dbReference type="GO" id="GO:0036444">
    <property type="term" value="P:calcium import into the mitochondrion"/>
    <property type="evidence" value="ECO:0007669"/>
    <property type="project" value="TreeGrafter"/>
</dbReference>
<evidence type="ECO:0000256" key="5">
    <source>
        <dbReference type="ARBA" id="ARBA00022673"/>
    </source>
</evidence>
<reference evidence="16 17" key="1">
    <citation type="submission" date="2014-06" db="EMBL/GenBank/DDBJ databases">
        <authorList>
            <person name="Swart Estienne"/>
        </authorList>
    </citation>
    <scope>NUCLEOTIDE SEQUENCE [LARGE SCALE GENOMIC DNA]</scope>
    <source>
        <strain evidence="16 17">130c</strain>
    </source>
</reference>
<comment type="catalytic activity">
    <reaction evidence="14">
        <text>Ca(2+)(in) = Ca(2+)(out)</text>
        <dbReference type="Rhea" id="RHEA:29671"/>
        <dbReference type="ChEBI" id="CHEBI:29108"/>
    </reaction>
</comment>
<dbReference type="InParanoid" id="A0A078ACS5"/>
<evidence type="ECO:0000256" key="3">
    <source>
        <dbReference type="ARBA" id="ARBA00022448"/>
    </source>
</evidence>
<keyword evidence="6" id="KW-0812">Transmembrane</keyword>